<gene>
    <name evidence="2" type="ORF">Ahy_A07g033756</name>
</gene>
<dbReference type="PANTHER" id="PTHR45871">
    <property type="entry name" value="N-ACETYLGLUCOSAMINYL-PHOSPHATIDYLINOSITOL BIOSYNTHETIC PROTEIN"/>
    <property type="match status" value="1"/>
</dbReference>
<protein>
    <submittedName>
        <fullName evidence="2">Uncharacterized protein</fullName>
    </submittedName>
</protein>
<organism evidence="2 3">
    <name type="scientific">Arachis hypogaea</name>
    <name type="common">Peanut</name>
    <dbReference type="NCBI Taxonomy" id="3818"/>
    <lineage>
        <taxon>Eukaryota</taxon>
        <taxon>Viridiplantae</taxon>
        <taxon>Streptophyta</taxon>
        <taxon>Embryophyta</taxon>
        <taxon>Tracheophyta</taxon>
        <taxon>Spermatophyta</taxon>
        <taxon>Magnoliopsida</taxon>
        <taxon>eudicotyledons</taxon>
        <taxon>Gunneridae</taxon>
        <taxon>Pentapetalae</taxon>
        <taxon>rosids</taxon>
        <taxon>fabids</taxon>
        <taxon>Fabales</taxon>
        <taxon>Fabaceae</taxon>
        <taxon>Papilionoideae</taxon>
        <taxon>50 kb inversion clade</taxon>
        <taxon>dalbergioids sensu lato</taxon>
        <taxon>Dalbergieae</taxon>
        <taxon>Pterocarpus clade</taxon>
        <taxon>Arachis</taxon>
    </lineage>
</organism>
<keyword evidence="1" id="KW-0812">Transmembrane</keyword>
<dbReference type="AlphaFoldDB" id="A0A445CA33"/>
<dbReference type="GO" id="GO:0000506">
    <property type="term" value="C:glycosylphosphatidylinositol-N-acetylglucosaminyltransferase (GPI-GnT) complex"/>
    <property type="evidence" value="ECO:0007669"/>
    <property type="project" value="TreeGrafter"/>
</dbReference>
<dbReference type="Proteomes" id="UP000289738">
    <property type="component" value="Chromosome A07"/>
</dbReference>
<evidence type="ECO:0000313" key="2">
    <source>
        <dbReference type="EMBL" id="RYR47790.1"/>
    </source>
</evidence>
<keyword evidence="1" id="KW-1133">Transmembrane helix</keyword>
<keyword evidence="1" id="KW-0472">Membrane</keyword>
<sequence>MRELYNWHDVAKRTEIVYDRALKCPNQNLLERVSRYLYCGVWAGKLFFLVMIVDFLFWRLLELWQAASAPEIRGMKHVDCHLDCSEPSSPLTHTASSSFSLGRRCTAALFRHPPFSWGTNALEKC</sequence>
<feature type="transmembrane region" description="Helical" evidence="1">
    <location>
        <begin position="35"/>
        <end position="58"/>
    </location>
</feature>
<accession>A0A445CA33</accession>
<reference evidence="2 3" key="1">
    <citation type="submission" date="2019-01" db="EMBL/GenBank/DDBJ databases">
        <title>Sequencing of cultivated peanut Arachis hypogaea provides insights into genome evolution and oil improvement.</title>
        <authorList>
            <person name="Chen X."/>
        </authorList>
    </citation>
    <scope>NUCLEOTIDE SEQUENCE [LARGE SCALE GENOMIC DNA]</scope>
    <source>
        <strain evidence="3">cv. Fuhuasheng</strain>
        <tissue evidence="2">Leaves</tissue>
    </source>
</reference>
<keyword evidence="3" id="KW-1185">Reference proteome</keyword>
<name>A0A445CA33_ARAHY</name>
<dbReference type="EMBL" id="SDMP01000007">
    <property type="protein sequence ID" value="RYR47790.1"/>
    <property type="molecule type" value="Genomic_DNA"/>
</dbReference>
<dbReference type="PANTHER" id="PTHR45871:SF1">
    <property type="entry name" value="PHOSPHATIDYLINOSITOL N-ACETYLGLUCOSAMINYLTRANSFERASE SUBUNIT A"/>
    <property type="match status" value="1"/>
</dbReference>
<dbReference type="GO" id="GO:0006506">
    <property type="term" value="P:GPI anchor biosynthetic process"/>
    <property type="evidence" value="ECO:0007669"/>
    <property type="project" value="TreeGrafter"/>
</dbReference>
<evidence type="ECO:0000256" key="1">
    <source>
        <dbReference type="SAM" id="Phobius"/>
    </source>
</evidence>
<comment type="caution">
    <text evidence="2">The sequence shown here is derived from an EMBL/GenBank/DDBJ whole genome shotgun (WGS) entry which is preliminary data.</text>
</comment>
<dbReference type="GO" id="GO:0017176">
    <property type="term" value="F:phosphatidylinositol N-acetylglucosaminyltransferase activity"/>
    <property type="evidence" value="ECO:0007669"/>
    <property type="project" value="TreeGrafter"/>
</dbReference>
<evidence type="ECO:0000313" key="3">
    <source>
        <dbReference type="Proteomes" id="UP000289738"/>
    </source>
</evidence>
<proteinExistence type="predicted"/>